<accession>A0A225CTL5</accession>
<keyword evidence="2" id="KW-0282">Flagellum</keyword>
<dbReference type="EMBL" id="NIPV01000039">
    <property type="protein sequence ID" value="OWJ75152.1"/>
    <property type="molecule type" value="Genomic_DNA"/>
</dbReference>
<dbReference type="Proteomes" id="UP000214673">
    <property type="component" value="Unassembled WGS sequence"/>
</dbReference>
<evidence type="ECO:0000313" key="3">
    <source>
        <dbReference type="Proteomes" id="UP000196640"/>
    </source>
</evidence>
<dbReference type="GO" id="GO:0044781">
    <property type="term" value="P:bacterial-type flagellum organization"/>
    <property type="evidence" value="ECO:0007669"/>
    <property type="project" value="InterPro"/>
</dbReference>
<reference evidence="3 4" key="1">
    <citation type="submission" date="2016-11" db="EMBL/GenBank/DDBJ databases">
        <title>Comparison of Traditional DNA-DNA Hybridization with In Silico Genomic Analysis.</title>
        <authorList>
            <person name="Nicholson A.C."/>
            <person name="Sammons S."/>
            <person name="Humrighouse B.W."/>
            <person name="Graziano J."/>
            <person name="Lasker B."/>
            <person name="Whitney A.M."/>
            <person name="Mcquiston J.R."/>
        </authorList>
    </citation>
    <scope>NUCLEOTIDE SEQUENCE [LARGE SCALE GENOMIC DNA]</scope>
    <source>
        <strain evidence="1 4">H1892</strain>
        <strain evidence="2 3">H2381</strain>
    </source>
</reference>
<dbReference type="InterPro" id="IPR010845">
    <property type="entry name" value="FlaF"/>
</dbReference>
<evidence type="ECO:0000313" key="2">
    <source>
        <dbReference type="EMBL" id="OWJ85102.1"/>
    </source>
</evidence>
<keyword evidence="4" id="KW-1185">Reference proteome</keyword>
<comment type="caution">
    <text evidence="2">The sequence shown here is derived from an EMBL/GenBank/DDBJ whole genome shotgun (WGS) entry which is preliminary data.</text>
</comment>
<dbReference type="Pfam" id="PF07309">
    <property type="entry name" value="FlaF"/>
    <property type="match status" value="1"/>
</dbReference>
<name>A0A225CTL5_9RHOB</name>
<sequence length="144" mass="15812">MPRRAFFRALSHVSLKGCILNAIEKARSAYARTEPMLGTERDMEYEAFARATRQLRAAVACGRSGFPALVQGLHDNRRLWTVLATDVASQGNGLPAALRAQIFYLAEFVRVQSDRVLSGTAEVEALIEINMAVMAGLRQRGTSS</sequence>
<dbReference type="OrthoDB" id="9808944at2"/>
<evidence type="ECO:0000313" key="1">
    <source>
        <dbReference type="EMBL" id="OWJ75152.1"/>
    </source>
</evidence>
<dbReference type="STRING" id="366616.CG51_14110"/>
<gene>
    <name evidence="2" type="ORF">CDV52_06550</name>
    <name evidence="1" type="ORF">CDV53_11410</name>
</gene>
<dbReference type="AlphaFoldDB" id="A0A225CTL5"/>
<keyword evidence="2" id="KW-0966">Cell projection</keyword>
<keyword evidence="2" id="KW-0969">Cilium</keyword>
<organism evidence="2 3">
    <name type="scientific">Haematobacter missouriensis</name>
    <dbReference type="NCBI Taxonomy" id="366616"/>
    <lineage>
        <taxon>Bacteria</taxon>
        <taxon>Pseudomonadati</taxon>
        <taxon>Pseudomonadota</taxon>
        <taxon>Alphaproteobacteria</taxon>
        <taxon>Rhodobacterales</taxon>
        <taxon>Paracoccaceae</taxon>
        <taxon>Haematobacter</taxon>
    </lineage>
</organism>
<proteinExistence type="predicted"/>
<dbReference type="Proteomes" id="UP000196640">
    <property type="component" value="Unassembled WGS sequence"/>
</dbReference>
<evidence type="ECO:0000313" key="4">
    <source>
        <dbReference type="Proteomes" id="UP000214673"/>
    </source>
</evidence>
<dbReference type="EMBL" id="NIPX01000005">
    <property type="protein sequence ID" value="OWJ85102.1"/>
    <property type="molecule type" value="Genomic_DNA"/>
</dbReference>
<dbReference type="NCBIfam" id="NF009435">
    <property type="entry name" value="PRK12794.1"/>
    <property type="match status" value="1"/>
</dbReference>
<protein>
    <submittedName>
        <fullName evidence="2">Flagellar biosynthesis regulator FlhF</fullName>
    </submittedName>
</protein>